<evidence type="ECO:0000313" key="3">
    <source>
        <dbReference type="Proteomes" id="UP000054107"/>
    </source>
</evidence>
<dbReference type="EMBL" id="LN731193">
    <property type="protein sequence ID" value="CEP14355.1"/>
    <property type="molecule type" value="Genomic_DNA"/>
</dbReference>
<evidence type="ECO:0000313" key="2">
    <source>
        <dbReference type="EMBL" id="CEP14355.1"/>
    </source>
</evidence>
<protein>
    <recommendedName>
        <fullName evidence="1">Fanconi anaemia group A protein helical domain-containing protein</fullName>
    </recommendedName>
</protein>
<sequence>MPFIPATRKRTLAKPQEDKIQWNITKGHYKKQCREIASARKHPTPALTTVYIASKFVQFLYNTREENVKLDQFALEITSLYRSVAFSSEQFNKIISDQVINAVRLLEYYYKLFARLKVLALSLSSILKHIENLDSALVELISYDEYIAAYIPHLSDEMLDEFFEKDGMQLTDWSSSIKISNARRLHLILDHYAASMTSDQLKNILVRLMSFHKVHPKNGDENLRIRGDDVLHIFDIIGAINNAAKQSLQKDDPYDMCVILTLAQITLEHMHASVGYTYASWFESLFIKKTSAILDKRTSTMFIKILQQIILYELPSVLQIHGRALIDCATIPNSQLYVSNARKRLLELGLDRQLKCYPISLKTPLRLDIISENNAGKGDEIGDIIQQFIHKDNTIPVSLLHAHVFKKQWFMSTFLPALLDWKGENMEGRNNLMVALKKMNKIPDNLYKTFIQQQKQKKTA</sequence>
<proteinExistence type="predicted"/>
<gene>
    <name evidence="2" type="primary">PARPA_08534.1 scaffold 33340</name>
</gene>
<accession>A0A0B7NG52</accession>
<dbReference type="InterPro" id="IPR055386">
    <property type="entry name" value="FANCA_helical"/>
</dbReference>
<dbReference type="InterPro" id="IPR003516">
    <property type="entry name" value="FANCA"/>
</dbReference>
<dbReference type="OrthoDB" id="2287188at2759"/>
<dbReference type="AlphaFoldDB" id="A0A0B7NG52"/>
<dbReference type="GO" id="GO:0036297">
    <property type="term" value="P:interstrand cross-link repair"/>
    <property type="evidence" value="ECO:0007669"/>
    <property type="project" value="InterPro"/>
</dbReference>
<name>A0A0B7NG52_9FUNG</name>
<dbReference type="Pfam" id="PF24781">
    <property type="entry name" value="FANCA_helical"/>
    <property type="match status" value="1"/>
</dbReference>
<evidence type="ECO:0000259" key="1">
    <source>
        <dbReference type="Pfam" id="PF24781"/>
    </source>
</evidence>
<dbReference type="PANTHER" id="PTHR12047:SF2">
    <property type="entry name" value="FANCONI ANEMIA GROUP A PROTEIN"/>
    <property type="match status" value="1"/>
</dbReference>
<dbReference type="GO" id="GO:0043240">
    <property type="term" value="C:Fanconi anaemia nuclear complex"/>
    <property type="evidence" value="ECO:0007669"/>
    <property type="project" value="InterPro"/>
</dbReference>
<feature type="domain" description="Fanconi anaemia group A protein helical" evidence="1">
    <location>
        <begin position="384"/>
        <end position="452"/>
    </location>
</feature>
<dbReference type="STRING" id="35722.A0A0B7NG52"/>
<reference evidence="2 3" key="1">
    <citation type="submission" date="2014-09" db="EMBL/GenBank/DDBJ databases">
        <authorList>
            <person name="Ellenberger Sabrina"/>
        </authorList>
    </citation>
    <scope>NUCLEOTIDE SEQUENCE [LARGE SCALE GENOMIC DNA]</scope>
    <source>
        <strain evidence="2 3">CBS 412.66</strain>
    </source>
</reference>
<organism evidence="2 3">
    <name type="scientific">Parasitella parasitica</name>
    <dbReference type="NCBI Taxonomy" id="35722"/>
    <lineage>
        <taxon>Eukaryota</taxon>
        <taxon>Fungi</taxon>
        <taxon>Fungi incertae sedis</taxon>
        <taxon>Mucoromycota</taxon>
        <taxon>Mucoromycotina</taxon>
        <taxon>Mucoromycetes</taxon>
        <taxon>Mucorales</taxon>
        <taxon>Mucorineae</taxon>
        <taxon>Mucoraceae</taxon>
        <taxon>Parasitella</taxon>
    </lineage>
</organism>
<keyword evidence="3" id="KW-1185">Reference proteome</keyword>
<dbReference type="Proteomes" id="UP000054107">
    <property type="component" value="Unassembled WGS sequence"/>
</dbReference>
<dbReference type="PANTHER" id="PTHR12047">
    <property type="entry name" value="FANCONI ANEMIA GROUP A PROTEIN"/>
    <property type="match status" value="1"/>
</dbReference>